<organism evidence="3 4">
    <name type="scientific">Salinivibrio kushneri</name>
    <dbReference type="NCBI Taxonomy" id="1908198"/>
    <lineage>
        <taxon>Bacteria</taxon>
        <taxon>Pseudomonadati</taxon>
        <taxon>Pseudomonadota</taxon>
        <taxon>Gammaproteobacteria</taxon>
        <taxon>Vibrionales</taxon>
        <taxon>Vibrionaceae</taxon>
        <taxon>Salinivibrio</taxon>
    </lineage>
</organism>
<feature type="transmembrane region" description="Helical" evidence="1">
    <location>
        <begin position="258"/>
        <end position="279"/>
    </location>
</feature>
<feature type="transmembrane region" description="Helical" evidence="1">
    <location>
        <begin position="12"/>
        <end position="31"/>
    </location>
</feature>
<dbReference type="Gene3D" id="3.20.20.450">
    <property type="entry name" value="EAL domain"/>
    <property type="match status" value="1"/>
</dbReference>
<keyword evidence="1" id="KW-1133">Transmembrane helix</keyword>
<dbReference type="InterPro" id="IPR011623">
    <property type="entry name" value="7TMR_DISM_rcpt_extracell_dom1"/>
</dbReference>
<evidence type="ECO:0000256" key="1">
    <source>
        <dbReference type="SAM" id="Phobius"/>
    </source>
</evidence>
<dbReference type="SUPFAM" id="SSF55073">
    <property type="entry name" value="Nucleotide cyclase"/>
    <property type="match status" value="1"/>
</dbReference>
<dbReference type="InterPro" id="IPR035919">
    <property type="entry name" value="EAL_sf"/>
</dbReference>
<protein>
    <recommendedName>
        <fullName evidence="2">EAL domain-containing protein</fullName>
    </recommendedName>
</protein>
<dbReference type="SMART" id="SM00052">
    <property type="entry name" value="EAL"/>
    <property type="match status" value="1"/>
</dbReference>
<evidence type="ECO:0000313" key="4">
    <source>
        <dbReference type="Proteomes" id="UP000189021"/>
    </source>
</evidence>
<dbReference type="GO" id="GO:0071111">
    <property type="term" value="F:cyclic-guanylate-specific phosphodiesterase activity"/>
    <property type="evidence" value="ECO:0007669"/>
    <property type="project" value="InterPro"/>
</dbReference>
<feature type="transmembrane region" description="Helical" evidence="1">
    <location>
        <begin position="377"/>
        <end position="395"/>
    </location>
</feature>
<dbReference type="InterPro" id="IPR000160">
    <property type="entry name" value="GGDEF_dom"/>
</dbReference>
<accession>A0AB36JYZ8</accession>
<dbReference type="Proteomes" id="UP000189021">
    <property type="component" value="Unassembled WGS sequence"/>
</dbReference>
<dbReference type="EMBL" id="MUEK01000003">
    <property type="protein sequence ID" value="OOE40638.1"/>
    <property type="molecule type" value="Genomic_DNA"/>
</dbReference>
<dbReference type="AlphaFoldDB" id="A0AB36JYZ8"/>
<feature type="transmembrane region" description="Helical" evidence="1">
    <location>
        <begin position="193"/>
        <end position="213"/>
    </location>
</feature>
<dbReference type="InterPro" id="IPR050706">
    <property type="entry name" value="Cyclic-di-GMP_PDE-like"/>
</dbReference>
<evidence type="ECO:0000313" key="3">
    <source>
        <dbReference type="EMBL" id="OOE40638.1"/>
    </source>
</evidence>
<comment type="caution">
    <text evidence="3">The sequence shown here is derived from an EMBL/GenBank/DDBJ whole genome shotgun (WGS) entry which is preliminary data.</text>
</comment>
<dbReference type="PROSITE" id="PS50883">
    <property type="entry name" value="EAL"/>
    <property type="match status" value="1"/>
</dbReference>
<dbReference type="PANTHER" id="PTHR33121:SF70">
    <property type="entry name" value="SIGNALING PROTEIN YKOW"/>
    <property type="match status" value="1"/>
</dbReference>
<dbReference type="SMART" id="SM00267">
    <property type="entry name" value="GGDEF"/>
    <property type="match status" value="1"/>
</dbReference>
<reference evidence="3 4" key="1">
    <citation type="journal article" date="2017" name="Genome Announc.">
        <title>Draft Genome Sequences of Salinivibrio proteolyticus, Salinivibrio sharmensis, Salinivibrio siamensis, Salinivibrio costicola subsp. alcaliphilus, Salinivibrio costicola subsp. vallismortis, and 29 New Isolates Belonging to the Genus Salinivibrio.</title>
        <authorList>
            <person name="Lopez-Hermoso C."/>
            <person name="de la Haba R.R."/>
            <person name="Sanchez-Porro C."/>
            <person name="Bayliss S.C."/>
            <person name="Feil E.J."/>
            <person name="Ventosa A."/>
        </authorList>
    </citation>
    <scope>NUCLEOTIDE SEQUENCE [LARGE SCALE GENOMIC DNA]</scope>
    <source>
        <strain evidence="3 4">AL184</strain>
    </source>
</reference>
<evidence type="ECO:0000259" key="2">
    <source>
        <dbReference type="PROSITE" id="PS50883"/>
    </source>
</evidence>
<dbReference type="InterPro" id="IPR011622">
    <property type="entry name" value="7TMR_DISM_rcpt_extracell_dom2"/>
</dbReference>
<dbReference type="CDD" id="cd01948">
    <property type="entry name" value="EAL"/>
    <property type="match status" value="1"/>
</dbReference>
<feature type="transmembrane region" description="Helical" evidence="1">
    <location>
        <begin position="342"/>
        <end position="365"/>
    </location>
</feature>
<dbReference type="Pfam" id="PF00563">
    <property type="entry name" value="EAL"/>
    <property type="match status" value="1"/>
</dbReference>
<keyword evidence="4" id="KW-1185">Reference proteome</keyword>
<feature type="transmembrane region" description="Helical" evidence="1">
    <location>
        <begin position="291"/>
        <end position="309"/>
    </location>
</feature>
<dbReference type="InterPro" id="IPR001633">
    <property type="entry name" value="EAL_dom"/>
</dbReference>
<name>A0AB36JYZ8_9GAMM</name>
<dbReference type="Pfam" id="PF07695">
    <property type="entry name" value="7TMR-DISM_7TM"/>
    <property type="match status" value="1"/>
</dbReference>
<dbReference type="InterPro" id="IPR029787">
    <property type="entry name" value="Nucleotide_cyclase"/>
</dbReference>
<dbReference type="SUPFAM" id="SSF141868">
    <property type="entry name" value="EAL domain-like"/>
    <property type="match status" value="1"/>
</dbReference>
<dbReference type="Pfam" id="PF07696">
    <property type="entry name" value="7TMR-DISMED2"/>
    <property type="match status" value="1"/>
</dbReference>
<feature type="transmembrane region" description="Helical" evidence="1">
    <location>
        <begin position="220"/>
        <end position="238"/>
    </location>
</feature>
<dbReference type="InterPro" id="IPR043128">
    <property type="entry name" value="Rev_trsase/Diguanyl_cyclase"/>
</dbReference>
<keyword evidence="1" id="KW-0812">Transmembrane</keyword>
<feature type="domain" description="EAL" evidence="2">
    <location>
        <begin position="588"/>
        <end position="841"/>
    </location>
</feature>
<feature type="transmembrane region" description="Helical" evidence="1">
    <location>
        <begin position="315"/>
        <end position="335"/>
    </location>
</feature>
<sequence length="860" mass="98102">MFMHALQSRQPLIWVTTLFTLVVVLAVGFWMTSLSRTTAPAQSLVSTDYSYFIDETNDLSLNYVLDHAPFTPADSARDIPWKLAYQTYWIKLDFNYRGLAERDIHVLTDNPLIDYLDAYHILDSDQVRSQIKAGDKTPARLNRLPMPDSIPVNLLPDRDNQLLLKVTSNDMAIMPLSVMSHHAFDHLSRSVHLVWGGFVTFTFMVALYSAGVYVYSRQRVYLIFVPVALMSAMLVSVNHGFSRYFLPDTVQIVISNHLVALAVCLLMAGLWFTYYFLDFERSRLYQRARSLFYMTCGGLFGLAVLSFITPTYVSLSFVFIAQLPVYGLLAYYLWLQWQPRKSWLLLFAFSWIPAIVGGVMLYALMLNYVEYSLLSRYALMMSLGMTMILFTLALAERFRCQRLQEMQALTHDTLSYLPNNNVLHMMIDDLISRNMSFNLYCLSVDNYTSLLPYLDEHAREEYITAIAERISDVLAVPPVICIRTDSDRPDYRLGCLKEGVFAFLMDDADSATCDRIIDALIKELNGELCVGAFVTQVKVRVGVCHCPTDGDHPSLLISRALSAIAQHQSLTTHYARFNSDEQRHHQLHVSLVTDLRDAIENDQLELYHQPQIDLRTGSIHGSEVLARWTHPEYGQISPEVFVQMAEDVGIINNLTLWVMKRAFQQQAQLIRNGHCRRLSINISASDIYIPDLANRVVELAHRYHIPTNLISLELTESVMVEDYNWLKQLISALSASGIEVSIDDYGTGYSSLYFLSQLPFTELKIDRSFVRDLHKSGRHQSIVRATTDMARSLGVMVVAEGVETEEAEALLRRYGVDVSQGYYYSRPLPFQQYQAYVERMDSVQPTAILQEKSLRSSSDG</sequence>
<gene>
    <name evidence="3" type="ORF">BZG00_04335</name>
</gene>
<keyword evidence="1" id="KW-0472">Membrane</keyword>
<dbReference type="PANTHER" id="PTHR33121">
    <property type="entry name" value="CYCLIC DI-GMP PHOSPHODIESTERASE PDEF"/>
    <property type="match status" value="1"/>
</dbReference>
<dbReference type="Gene3D" id="3.30.70.270">
    <property type="match status" value="1"/>
</dbReference>
<dbReference type="Gene3D" id="2.60.40.2380">
    <property type="match status" value="1"/>
</dbReference>
<proteinExistence type="predicted"/>